<reference evidence="2 3" key="1">
    <citation type="journal article" date="2012" name="Science">
        <title>The Paleozoic origin of enzymatic lignin decomposition reconstructed from 31 fungal genomes.</title>
        <authorList>
            <person name="Floudas D."/>
            <person name="Binder M."/>
            <person name="Riley R."/>
            <person name="Barry K."/>
            <person name="Blanchette R.A."/>
            <person name="Henrissat B."/>
            <person name="Martinez A.T."/>
            <person name="Otillar R."/>
            <person name="Spatafora J.W."/>
            <person name="Yadav J.S."/>
            <person name="Aerts A."/>
            <person name="Benoit I."/>
            <person name="Boyd A."/>
            <person name="Carlson A."/>
            <person name="Copeland A."/>
            <person name="Coutinho P.M."/>
            <person name="de Vries R.P."/>
            <person name="Ferreira P."/>
            <person name="Findley K."/>
            <person name="Foster B."/>
            <person name="Gaskell J."/>
            <person name="Glotzer D."/>
            <person name="Gorecki P."/>
            <person name="Heitman J."/>
            <person name="Hesse C."/>
            <person name="Hori C."/>
            <person name="Igarashi K."/>
            <person name="Jurgens J.A."/>
            <person name="Kallen N."/>
            <person name="Kersten P."/>
            <person name="Kohler A."/>
            <person name="Kuees U."/>
            <person name="Kumar T.K.A."/>
            <person name="Kuo A."/>
            <person name="LaButti K."/>
            <person name="Larrondo L.F."/>
            <person name="Lindquist E."/>
            <person name="Ling A."/>
            <person name="Lombard V."/>
            <person name="Lucas S."/>
            <person name="Lundell T."/>
            <person name="Martin R."/>
            <person name="McLaughlin D.J."/>
            <person name="Morgenstern I."/>
            <person name="Morin E."/>
            <person name="Murat C."/>
            <person name="Nagy L.G."/>
            <person name="Nolan M."/>
            <person name="Ohm R.A."/>
            <person name="Patyshakuliyeva A."/>
            <person name="Rokas A."/>
            <person name="Ruiz-Duenas F.J."/>
            <person name="Sabat G."/>
            <person name="Salamov A."/>
            <person name="Samejima M."/>
            <person name="Schmutz J."/>
            <person name="Slot J.C."/>
            <person name="St John F."/>
            <person name="Stenlid J."/>
            <person name="Sun H."/>
            <person name="Sun S."/>
            <person name="Syed K."/>
            <person name="Tsang A."/>
            <person name="Wiebenga A."/>
            <person name="Young D."/>
            <person name="Pisabarro A."/>
            <person name="Eastwood D.C."/>
            <person name="Martin F."/>
            <person name="Cullen D."/>
            <person name="Grigoriev I.V."/>
            <person name="Hibbett D.S."/>
        </authorList>
    </citation>
    <scope>NUCLEOTIDE SEQUENCE</scope>
    <source>
        <strain evidence="3">FP-58527</strain>
    </source>
</reference>
<proteinExistence type="predicted"/>
<keyword evidence="3" id="KW-1185">Reference proteome</keyword>
<dbReference type="eggNOG" id="ENOG502SQQ4">
    <property type="taxonomic scope" value="Eukaryota"/>
</dbReference>
<dbReference type="AlphaFoldDB" id="S8E9I5"/>
<keyword evidence="1" id="KW-0175">Coiled coil</keyword>
<feature type="non-terminal residue" evidence="2">
    <location>
        <position position="1"/>
    </location>
</feature>
<gene>
    <name evidence="2" type="ORF">FOMPIDRAFT_1090134</name>
</gene>
<dbReference type="EMBL" id="KE504143">
    <property type="protein sequence ID" value="EPT01288.1"/>
    <property type="molecule type" value="Genomic_DNA"/>
</dbReference>
<accession>S8E9I5</accession>
<evidence type="ECO:0000313" key="3">
    <source>
        <dbReference type="Proteomes" id="UP000015241"/>
    </source>
</evidence>
<dbReference type="HOGENOM" id="CLU_135144_0_0_1"/>
<sequence>RPTSSAVLWGHLLSNNDVSRTASSSRNAEGASATALATITPVDKTGTSLRILLHDTQANLEKFSERVGKLTGDIDESKREIGAAKALLQQDHEKTVEEIVDLVNRCQLAVQRSVGVPAQAEKVEDVRTDLAKVDTRLTALENKMDMLQMV</sequence>
<dbReference type="Proteomes" id="UP000015241">
    <property type="component" value="Unassembled WGS sequence"/>
</dbReference>
<feature type="coiled-coil region" evidence="1">
    <location>
        <begin position="123"/>
        <end position="150"/>
    </location>
</feature>
<dbReference type="STRING" id="743788.S8E9I5"/>
<evidence type="ECO:0000256" key="1">
    <source>
        <dbReference type="SAM" id="Coils"/>
    </source>
</evidence>
<organism evidence="2 3">
    <name type="scientific">Fomitopsis schrenkii</name>
    <name type="common">Brown rot fungus</name>
    <dbReference type="NCBI Taxonomy" id="2126942"/>
    <lineage>
        <taxon>Eukaryota</taxon>
        <taxon>Fungi</taxon>
        <taxon>Dikarya</taxon>
        <taxon>Basidiomycota</taxon>
        <taxon>Agaricomycotina</taxon>
        <taxon>Agaricomycetes</taxon>
        <taxon>Polyporales</taxon>
        <taxon>Fomitopsis</taxon>
    </lineage>
</organism>
<feature type="non-terminal residue" evidence="2">
    <location>
        <position position="150"/>
    </location>
</feature>
<name>S8E9I5_FOMSC</name>
<dbReference type="InParanoid" id="S8E9I5"/>
<dbReference type="OrthoDB" id="3270311at2759"/>
<evidence type="ECO:0000313" key="2">
    <source>
        <dbReference type="EMBL" id="EPT01288.1"/>
    </source>
</evidence>
<protein>
    <submittedName>
        <fullName evidence="2">Uncharacterized protein</fullName>
    </submittedName>
</protein>